<reference evidence="6 7" key="2">
    <citation type="submission" date="2016-05" db="EMBL/GenBank/DDBJ databases">
        <authorList>
            <person name="Sharaf H."/>
        </authorList>
    </citation>
    <scope>NUCLEOTIDE SEQUENCE [LARGE SCALE GENOMIC DNA]</scope>
    <source>
        <strain evidence="6 7">H</strain>
    </source>
</reference>
<protein>
    <submittedName>
        <fullName evidence="4">Uncharacterized protein</fullName>
    </submittedName>
</protein>
<accession>A0A193RI14</accession>
<dbReference type="EMBL" id="CWHQ02000005">
    <property type="protein sequence ID" value="SBO22359.1"/>
    <property type="molecule type" value="Genomic_DNA"/>
</dbReference>
<sequence length="745" mass="87673">MERVDELDAIKDYLTELNRSAQSLQNANYHRSVLRDTSRKDKNEKNPFLRCIQMKRDVENQFRCIDLVSHSKNAESVSTSDDPSEGERQSRGGNPTVRAPQNHQRRKTKKTSQPKEGEKKKKDIRFSLENRSSMHDRNQCVEANGCEVSRYGKVDTQTRLIPCQMGRKGEEAEYGKMGICAFRKGDNEPGKSILCTDQRKEAKTDQTKQMKHTEHTAKFSNDRERELFQYLIAKANDEIENISLNLKKKCEEELMSRVDNIKSSYEGRIKKLSKAKKCLSEEKEQMEKDDKYNKEVIKKLEKKKIFLLREMEELKKKYDLVCNATLQKDVLKWNTDQMGMRTVRDGLYREDHLIRDYEKKINKLKEQLNQSNSECLSFKNMWEGHGRQLHLRQEEVSDLQREMHKSLTSKKEMEEKWTHLKGENFKMEAENDRLRAELKKAKLNFQKLEEDHADVCQNKDHLLACYKIEEKKLKEDVQNYKMKCALLENRNQEQLFEKKCKMLESALKDVENEKSICERICEKNENIQRDMLIEIKSLKNELYECRNKAYKISKYGVNSPQGKIFYGFSNEMDAKGVDSSYDGSVRRERESSLVSCFCTYVTTFFFSFFFFFLCTKSIPPLGYICNHIDGAALREVTSHRLHFAKWFLPVLTQMRQDILGKDEQFPVEQDTTQRIKSIEKQLTLLKLERSNKEAELKKCPKHGGRTEEVRRRECLTKRIQCIDEKIKMLYGTLKMLQMSTGDDVT</sequence>
<feature type="region of interest" description="Disordered" evidence="2">
    <location>
        <begin position="72"/>
        <end position="131"/>
    </location>
</feature>
<feature type="compositionally biased region" description="Polar residues" evidence="2">
    <location>
        <begin position="72"/>
        <end position="81"/>
    </location>
</feature>
<reference evidence="4" key="1">
    <citation type="submission" date="2016-05" db="EMBL/GenBank/DDBJ databases">
        <authorList>
            <person name="Lavstsen T."/>
            <person name="Jespersen J.S."/>
        </authorList>
    </citation>
    <scope>NUCLEOTIDE SEQUENCE [LARGE SCALE GENOMIC DNA]</scope>
</reference>
<evidence type="ECO:0000256" key="3">
    <source>
        <dbReference type="SAM" id="Phobius"/>
    </source>
</evidence>
<feature type="compositionally biased region" description="Basic residues" evidence="2">
    <location>
        <begin position="103"/>
        <end position="112"/>
    </location>
</feature>
<evidence type="ECO:0000256" key="1">
    <source>
        <dbReference type="SAM" id="Coils"/>
    </source>
</evidence>
<proteinExistence type="predicted"/>
<evidence type="ECO:0000256" key="2">
    <source>
        <dbReference type="SAM" id="MobiDB-lite"/>
    </source>
</evidence>
<feature type="transmembrane region" description="Helical" evidence="3">
    <location>
        <begin position="592"/>
        <end position="614"/>
    </location>
</feature>
<dbReference type="AlphaFoldDB" id="A0A193RI14"/>
<feature type="coiled-coil region" evidence="1">
    <location>
        <begin position="347"/>
        <end position="513"/>
    </location>
</feature>
<organism evidence="4 6">
    <name type="scientific">Plasmodium knowlesi (strain H)</name>
    <dbReference type="NCBI Taxonomy" id="5851"/>
    <lineage>
        <taxon>Eukaryota</taxon>
        <taxon>Sar</taxon>
        <taxon>Alveolata</taxon>
        <taxon>Apicomplexa</taxon>
        <taxon>Aconoidasida</taxon>
        <taxon>Haemosporida</taxon>
        <taxon>Plasmodiidae</taxon>
        <taxon>Plasmodium</taxon>
        <taxon>Plasmodium (Plasmodium)</taxon>
    </lineage>
</organism>
<keyword evidence="3" id="KW-0472">Membrane</keyword>
<keyword evidence="1" id="KW-0175">Coiled coil</keyword>
<gene>
    <name evidence="4" type="ORF">PKNA1_C2_0818600</name>
    <name evidence="5" type="ORF">PKNA1_H1_0818600</name>
</gene>
<evidence type="ECO:0000313" key="7">
    <source>
        <dbReference type="Proteomes" id="UP000182142"/>
    </source>
</evidence>
<keyword evidence="3" id="KW-0812">Transmembrane</keyword>
<feature type="coiled-coil region" evidence="1">
    <location>
        <begin position="232"/>
        <end position="317"/>
    </location>
</feature>
<name>A0A193RI14_PLAKH</name>
<keyword evidence="3" id="KW-1133">Transmembrane helix</keyword>
<dbReference type="Proteomes" id="UP000182142">
    <property type="component" value="Unassembled WGS sequence"/>
</dbReference>
<evidence type="ECO:0000313" key="6">
    <source>
        <dbReference type="Proteomes" id="UP000182128"/>
    </source>
</evidence>
<evidence type="ECO:0000313" key="4">
    <source>
        <dbReference type="EMBL" id="SBO22359.1"/>
    </source>
</evidence>
<dbReference type="EMBL" id="CWHR02000020">
    <property type="protein sequence ID" value="SBO28762.1"/>
    <property type="molecule type" value="Genomic_DNA"/>
</dbReference>
<dbReference type="Proteomes" id="UP000182128">
    <property type="component" value="Unassembled WGS sequence"/>
</dbReference>
<feature type="compositionally biased region" description="Basic and acidic residues" evidence="2">
    <location>
        <begin position="113"/>
        <end position="131"/>
    </location>
</feature>
<evidence type="ECO:0000313" key="5">
    <source>
        <dbReference type="EMBL" id="SBO28762.1"/>
    </source>
</evidence>